<evidence type="ECO:0000313" key="1">
    <source>
        <dbReference type="EMBL" id="EFU74254.1"/>
    </source>
</evidence>
<proteinExistence type="predicted"/>
<keyword evidence="2" id="KW-1185">Reference proteome</keyword>
<sequence length="44" mass="5354">MKVFRRRTEKPQKKIDLWQITCYINRGLKKRASSEILFLKSVDE</sequence>
<dbReference type="EMBL" id="AEPV01000035">
    <property type="protein sequence ID" value="EFU74254.1"/>
    <property type="molecule type" value="Genomic_DNA"/>
</dbReference>
<gene>
    <name evidence="1" type="ORF">HMPREF9088_0995</name>
</gene>
<evidence type="ECO:0000313" key="2">
    <source>
        <dbReference type="Proteomes" id="UP000010296"/>
    </source>
</evidence>
<feature type="non-terminal residue" evidence="1">
    <location>
        <position position="44"/>
    </location>
</feature>
<dbReference type="AlphaFoldDB" id="E6LEZ4"/>
<dbReference type="HOGENOM" id="CLU_3226163_0_0_9"/>
<dbReference type="Proteomes" id="UP000010296">
    <property type="component" value="Unassembled WGS sequence"/>
</dbReference>
<accession>E6LEZ4</accession>
<name>E6LEZ4_ENTI1</name>
<reference evidence="1 2" key="1">
    <citation type="submission" date="2010-12" db="EMBL/GenBank/DDBJ databases">
        <authorList>
            <person name="Muzny D."/>
            <person name="Qin X."/>
            <person name="Deng J."/>
            <person name="Jiang H."/>
            <person name="Liu Y."/>
            <person name="Qu J."/>
            <person name="Song X.-Z."/>
            <person name="Zhang L."/>
            <person name="Thornton R."/>
            <person name="Coyle M."/>
            <person name="Francisco L."/>
            <person name="Jackson L."/>
            <person name="Javaid M."/>
            <person name="Korchina V."/>
            <person name="Kovar C."/>
            <person name="Mata R."/>
            <person name="Mathew T."/>
            <person name="Ngo R."/>
            <person name="Nguyen L."/>
            <person name="Nguyen N."/>
            <person name="Okwuonu G."/>
            <person name="Ongeri F."/>
            <person name="Pham C."/>
            <person name="Simmons D."/>
            <person name="Wilczek-Boney K."/>
            <person name="Hale W."/>
            <person name="Jakkamsetti A."/>
            <person name="Pham P."/>
            <person name="Ruth R."/>
            <person name="San Lucas F."/>
            <person name="Warren J."/>
            <person name="Zhang J."/>
            <person name="Zhao Z."/>
            <person name="Zhou C."/>
            <person name="Zhu D."/>
            <person name="Lee S."/>
            <person name="Bess C."/>
            <person name="Blankenburg K."/>
            <person name="Forbes L."/>
            <person name="Fu Q."/>
            <person name="Gubbala S."/>
            <person name="Hirani K."/>
            <person name="Jayaseelan J.C."/>
            <person name="Lara F."/>
            <person name="Munidasa M."/>
            <person name="Palculict T."/>
            <person name="Patil S."/>
            <person name="Pu L.-L."/>
            <person name="Saada N."/>
            <person name="Tang L."/>
            <person name="Weissenberger G."/>
            <person name="Zhu Y."/>
            <person name="Hemphill L."/>
            <person name="Shang Y."/>
            <person name="Youmans B."/>
            <person name="Ayvaz T."/>
            <person name="Ross M."/>
            <person name="Santibanez J."/>
            <person name="Aqrawi P."/>
            <person name="Gross S."/>
            <person name="Joshi V."/>
            <person name="Fowler G."/>
            <person name="Nazareth L."/>
            <person name="Reid J."/>
            <person name="Worley K."/>
            <person name="Petrosino J."/>
            <person name="Highlander S."/>
            <person name="Gibbs R."/>
        </authorList>
    </citation>
    <scope>NUCLEOTIDE SEQUENCE [LARGE SCALE GENOMIC DNA]</scope>
    <source>
        <strain evidence="2">DSM 15952 / CCUG 50447 / LMG 22039 / TP 1.5</strain>
    </source>
</reference>
<protein>
    <submittedName>
        <fullName evidence="1">Uncharacterized protein</fullName>
    </submittedName>
</protein>
<organism evidence="1 2">
    <name type="scientific">Enterococcus italicus (strain DSM 15952 / CCUG 50447 / LMG 22039 / TP 1.5)</name>
    <dbReference type="NCBI Taxonomy" id="888064"/>
    <lineage>
        <taxon>Bacteria</taxon>
        <taxon>Bacillati</taxon>
        <taxon>Bacillota</taxon>
        <taxon>Bacilli</taxon>
        <taxon>Lactobacillales</taxon>
        <taxon>Enterococcaceae</taxon>
        <taxon>Enterococcus</taxon>
    </lineage>
</organism>
<comment type="caution">
    <text evidence="1">The sequence shown here is derived from an EMBL/GenBank/DDBJ whole genome shotgun (WGS) entry which is preliminary data.</text>
</comment>